<keyword evidence="3" id="KW-1185">Reference proteome</keyword>
<protein>
    <submittedName>
        <fullName evidence="2">Uncharacterized protein</fullName>
    </submittedName>
</protein>
<sequence>MLDWVWDAALPSLGGSGRAVGGRRRRRPWRGLNNSGTHVRLRPSQRCHHAPTHTQRQHLYFSPFTGFPPQQELLQGVGILHRTVAIYSEDTLNPRKGRRSEIGGYIMSPSTGNIGAGDAEDFIGQRTIPVHFRTNGKPLSISVDESGRSPSIREPIAC</sequence>
<name>A0A5B7CLG6_PORTR</name>
<comment type="caution">
    <text evidence="2">The sequence shown here is derived from an EMBL/GenBank/DDBJ whole genome shotgun (WGS) entry which is preliminary data.</text>
</comment>
<evidence type="ECO:0000313" key="2">
    <source>
        <dbReference type="EMBL" id="MPC10085.1"/>
    </source>
</evidence>
<proteinExistence type="predicted"/>
<organism evidence="2 3">
    <name type="scientific">Portunus trituberculatus</name>
    <name type="common">Swimming crab</name>
    <name type="synonym">Neptunus trituberculatus</name>
    <dbReference type="NCBI Taxonomy" id="210409"/>
    <lineage>
        <taxon>Eukaryota</taxon>
        <taxon>Metazoa</taxon>
        <taxon>Ecdysozoa</taxon>
        <taxon>Arthropoda</taxon>
        <taxon>Crustacea</taxon>
        <taxon>Multicrustacea</taxon>
        <taxon>Malacostraca</taxon>
        <taxon>Eumalacostraca</taxon>
        <taxon>Eucarida</taxon>
        <taxon>Decapoda</taxon>
        <taxon>Pleocyemata</taxon>
        <taxon>Brachyura</taxon>
        <taxon>Eubrachyura</taxon>
        <taxon>Portunoidea</taxon>
        <taxon>Portunidae</taxon>
        <taxon>Portuninae</taxon>
        <taxon>Portunus</taxon>
    </lineage>
</organism>
<evidence type="ECO:0000313" key="3">
    <source>
        <dbReference type="Proteomes" id="UP000324222"/>
    </source>
</evidence>
<accession>A0A5B7CLG6</accession>
<feature type="region of interest" description="Disordered" evidence="1">
    <location>
        <begin position="16"/>
        <end position="36"/>
    </location>
</feature>
<dbReference type="Proteomes" id="UP000324222">
    <property type="component" value="Unassembled WGS sequence"/>
</dbReference>
<reference evidence="2 3" key="1">
    <citation type="submission" date="2019-05" db="EMBL/GenBank/DDBJ databases">
        <title>Another draft genome of Portunus trituberculatus and its Hox gene families provides insights of decapod evolution.</title>
        <authorList>
            <person name="Jeong J.-H."/>
            <person name="Song I."/>
            <person name="Kim S."/>
            <person name="Choi T."/>
            <person name="Kim D."/>
            <person name="Ryu S."/>
            <person name="Kim W."/>
        </authorList>
    </citation>
    <scope>NUCLEOTIDE SEQUENCE [LARGE SCALE GENOMIC DNA]</scope>
    <source>
        <tissue evidence="2">Muscle</tissue>
    </source>
</reference>
<gene>
    <name evidence="2" type="ORF">E2C01_002712</name>
</gene>
<evidence type="ECO:0000256" key="1">
    <source>
        <dbReference type="SAM" id="MobiDB-lite"/>
    </source>
</evidence>
<dbReference type="AlphaFoldDB" id="A0A5B7CLG6"/>
<dbReference type="EMBL" id="VSRR010000100">
    <property type="protein sequence ID" value="MPC10085.1"/>
    <property type="molecule type" value="Genomic_DNA"/>
</dbReference>